<proteinExistence type="predicted"/>
<dbReference type="Pfam" id="PF07929">
    <property type="entry name" value="PRiA4_ORF3"/>
    <property type="match status" value="1"/>
</dbReference>
<evidence type="ECO:0000313" key="2">
    <source>
        <dbReference type="EMBL" id="GAA6411356.1"/>
    </source>
</evidence>
<dbReference type="SUPFAM" id="SSF159941">
    <property type="entry name" value="MM3350-like"/>
    <property type="match status" value="1"/>
</dbReference>
<dbReference type="PANTHER" id="PTHR41878:SF1">
    <property type="entry name" value="TNPR PROTEIN"/>
    <property type="match status" value="1"/>
</dbReference>
<dbReference type="Proteomes" id="UP001600943">
    <property type="component" value="Unassembled WGS sequence"/>
</dbReference>
<feature type="domain" description="Plasmid pRiA4b Orf3-like" evidence="1">
    <location>
        <begin position="274"/>
        <end position="383"/>
    </location>
</feature>
<gene>
    <name evidence="2" type="ORF">K040078D81_54730</name>
</gene>
<evidence type="ECO:0000259" key="1">
    <source>
        <dbReference type="Pfam" id="PF07929"/>
    </source>
</evidence>
<dbReference type="InterPro" id="IPR012912">
    <property type="entry name" value="Plasmid_pRiA4b_Orf3-like"/>
</dbReference>
<dbReference type="PANTHER" id="PTHR41878">
    <property type="entry name" value="LEXA REPRESSOR-RELATED"/>
    <property type="match status" value="1"/>
</dbReference>
<protein>
    <recommendedName>
        <fullName evidence="1">Plasmid pRiA4b Orf3-like domain-containing protein</fullName>
    </recommendedName>
</protein>
<dbReference type="RefSeq" id="WP_390410040.1">
    <property type="nucleotide sequence ID" value="NZ_BAABYW010000002.1"/>
</dbReference>
<dbReference type="Gene3D" id="3.10.290.30">
    <property type="entry name" value="MM3350-like"/>
    <property type="match status" value="1"/>
</dbReference>
<evidence type="ECO:0000313" key="3">
    <source>
        <dbReference type="Proteomes" id="UP001600943"/>
    </source>
</evidence>
<accession>A0ABQ0BIR5</accession>
<reference evidence="2 3" key="1">
    <citation type="submission" date="2024-04" db="EMBL/GenBank/DDBJ databases">
        <title>Defined microbial consortia suppress multidrug-resistant proinflammatory Enterobacteriaceae via ecological control.</title>
        <authorList>
            <person name="Furuichi M."/>
            <person name="Kawaguchi T."/>
            <person name="Pust M."/>
            <person name="Yasuma K."/>
            <person name="Plichta D."/>
            <person name="Hasegawa N."/>
            <person name="Ohya T."/>
            <person name="Bhattarai S."/>
            <person name="Sasajima S."/>
            <person name="Aoto Y."/>
            <person name="Tuganbaev T."/>
            <person name="Yaginuma M."/>
            <person name="Ueda M."/>
            <person name="Okahashi N."/>
            <person name="Amafuji K."/>
            <person name="Kiridooshi Y."/>
            <person name="Sugita K."/>
            <person name="Strazar M."/>
            <person name="Skelly A."/>
            <person name="Suda W."/>
            <person name="Hattori M."/>
            <person name="Nakamoto N."/>
            <person name="Caballero S."/>
            <person name="Norman J."/>
            <person name="Olle B."/>
            <person name="Tanoue T."/>
            <person name="Arita M."/>
            <person name="Bucci V."/>
            <person name="Atarashi K."/>
            <person name="Xavier R."/>
            <person name="Honda K."/>
        </authorList>
    </citation>
    <scope>NUCLEOTIDE SEQUENCE [LARGE SCALE GENOMIC DNA]</scope>
    <source>
        <strain evidence="3">k04-0078-D8-1</strain>
    </source>
</reference>
<dbReference type="EMBL" id="BAABYW010000002">
    <property type="protein sequence ID" value="GAA6411356.1"/>
    <property type="molecule type" value="Genomic_DNA"/>
</dbReference>
<dbReference type="InterPro" id="IPR024047">
    <property type="entry name" value="MM3350-like_sf"/>
</dbReference>
<sequence>MEKNKKSVKANILNMQEVQAAAECLAEDYIQFFNYMGNNTVKLTARTIRLGKKDCFEINSLFHCAPEIWQGAGRTQEYYVEIDYFFCFSIYYGIIRPFKKGSSFLVEMTGKKEQFLKMSSTQRYGIMLTYMFGEYLWSENSDGCTNDFSHALIRDECMPVDYSQITDMRSFKYIYLTFPRLFSVFGLLEIKWVETLEKDDKNGMHHIRLTSLGTDIFRFIRIRDLLSLWDEERIPYLLNKFTALGSTVDDVKAFMQPESTSGDVTYILKVELGSCMRKIRIGGRATLEELHEAIQRAVDFDNDHMYCFTIGFGRTKKSYYHPYCRDEAYLANEVYLQEILLYEKMKFEYLFDFGDCWRFEITVEKILPEYTENAGVIEQKGRNPEQYWDEF</sequence>
<name>A0ABQ0BIR5_9FIRM</name>
<organism evidence="2 3">
    <name type="scientific">Blautia hominis</name>
    <dbReference type="NCBI Taxonomy" id="2025493"/>
    <lineage>
        <taxon>Bacteria</taxon>
        <taxon>Bacillati</taxon>
        <taxon>Bacillota</taxon>
        <taxon>Clostridia</taxon>
        <taxon>Lachnospirales</taxon>
        <taxon>Lachnospiraceae</taxon>
        <taxon>Blautia</taxon>
    </lineage>
</organism>
<keyword evidence="3" id="KW-1185">Reference proteome</keyword>
<comment type="caution">
    <text evidence="2">The sequence shown here is derived from an EMBL/GenBank/DDBJ whole genome shotgun (WGS) entry which is preliminary data.</text>
</comment>